<keyword evidence="2" id="KW-1185">Reference proteome</keyword>
<dbReference type="Proteomes" id="UP001158067">
    <property type="component" value="Unassembled WGS sequence"/>
</dbReference>
<comment type="caution">
    <text evidence="1">The sequence shown here is derived from an EMBL/GenBank/DDBJ whole genome shotgun (WGS) entry which is preliminary data.</text>
</comment>
<organism evidence="1 2">
    <name type="scientific">Neorhodopirellula lusitana</name>
    <dbReference type="NCBI Taxonomy" id="445327"/>
    <lineage>
        <taxon>Bacteria</taxon>
        <taxon>Pseudomonadati</taxon>
        <taxon>Planctomycetota</taxon>
        <taxon>Planctomycetia</taxon>
        <taxon>Pirellulales</taxon>
        <taxon>Pirellulaceae</taxon>
        <taxon>Neorhodopirellula</taxon>
    </lineage>
</organism>
<protein>
    <recommendedName>
        <fullName evidence="3">ATP/GTP-binding protein</fullName>
    </recommendedName>
</protein>
<dbReference type="EMBL" id="FXUG01000022">
    <property type="protein sequence ID" value="SMP77000.1"/>
    <property type="molecule type" value="Genomic_DNA"/>
</dbReference>
<name>A0ABY1QT58_9BACT</name>
<dbReference type="RefSeq" id="WP_283435318.1">
    <property type="nucleotide sequence ID" value="NZ_FXUG01000022.1"/>
</dbReference>
<dbReference type="Gene3D" id="2.120.10.30">
    <property type="entry name" value="TolB, C-terminal domain"/>
    <property type="match status" value="2"/>
</dbReference>
<reference evidence="1 2" key="1">
    <citation type="submission" date="2017-05" db="EMBL/GenBank/DDBJ databases">
        <authorList>
            <person name="Varghese N."/>
            <person name="Submissions S."/>
        </authorList>
    </citation>
    <scope>NUCLEOTIDE SEQUENCE [LARGE SCALE GENOMIC DNA]</scope>
    <source>
        <strain evidence="1 2">DSM 25457</strain>
    </source>
</reference>
<evidence type="ECO:0000313" key="2">
    <source>
        <dbReference type="Proteomes" id="UP001158067"/>
    </source>
</evidence>
<gene>
    <name evidence="1" type="ORF">SAMN06265222_12261</name>
</gene>
<accession>A0ABY1QT58</accession>
<evidence type="ECO:0000313" key="1">
    <source>
        <dbReference type="EMBL" id="SMP77000.1"/>
    </source>
</evidence>
<sequence>MKQITFGDDNILLTNISVWSHDGQWIVFDTRSDRDGANFDCDWIGRVHVDSGTVEKLYLAKHGAKVGVVTASPTDERLVFIHGPEHPTSDWSYNAFHRQGCVIAQQAGSTDDAIWQSSQLDARDIVSPFTPGALRGGSHVHVFSGDGQWVSFTYEDHVLATTDEANCQRNQRNVGVSVPVQSVVVPKTHPRNQDGSHFSVLVSQTSDNPRPGSDEISRAYSDAWVGQDGYRRADGGLQKRSIAFIGDCVDESGQTVPELFVVDLPNAVTHAGEGPLCGTSTTRPVPPAGTCQRRITRTTDRTFPGVHGVRHWPRSSPDGEVIAFLMRDDHGVSQLWRVSPRGTDLRQLTTGDLPIASAFSFRCDGAMIACVIGDRVCEVDVQTGEVVTLTLSDHSASPPLELACVYSPDGKSIAYLRRLRSATGEANQVFVCRTSCR</sequence>
<evidence type="ECO:0008006" key="3">
    <source>
        <dbReference type="Google" id="ProtNLM"/>
    </source>
</evidence>
<dbReference type="InterPro" id="IPR011042">
    <property type="entry name" value="6-blade_b-propeller_TolB-like"/>
</dbReference>
<proteinExistence type="predicted"/>
<dbReference type="Pfam" id="PF12566">
    <property type="entry name" value="DUF3748"/>
    <property type="match status" value="1"/>
</dbReference>
<dbReference type="InterPro" id="IPR022223">
    <property type="entry name" value="DUF3748"/>
</dbReference>
<dbReference type="SUPFAM" id="SSF82171">
    <property type="entry name" value="DPP6 N-terminal domain-like"/>
    <property type="match status" value="1"/>
</dbReference>